<dbReference type="Proteomes" id="UP000584374">
    <property type="component" value="Unassembled WGS sequence"/>
</dbReference>
<evidence type="ECO:0000313" key="2">
    <source>
        <dbReference type="Proteomes" id="UP000584374"/>
    </source>
</evidence>
<gene>
    <name evidence="1" type="ORF">BJ970_006379</name>
</gene>
<dbReference type="AlphaFoldDB" id="A0A840QFR5"/>
<evidence type="ECO:0000313" key="1">
    <source>
        <dbReference type="EMBL" id="MBB5158780.1"/>
    </source>
</evidence>
<protein>
    <submittedName>
        <fullName evidence="1">Uncharacterized protein</fullName>
    </submittedName>
</protein>
<sequence>MAAELAGCGVLVQDEWRPAVLPATGHEVFEGAVSLPPLEVGETATVWYTVG</sequence>
<keyword evidence="2" id="KW-1185">Reference proteome</keyword>
<reference evidence="1 2" key="1">
    <citation type="submission" date="2020-08" db="EMBL/GenBank/DDBJ databases">
        <title>Sequencing the genomes of 1000 actinobacteria strains.</title>
        <authorList>
            <person name="Klenk H.-P."/>
        </authorList>
    </citation>
    <scope>NUCLEOTIDE SEQUENCE [LARGE SCALE GENOMIC DNA]</scope>
    <source>
        <strain evidence="1 2">DSM 45584</strain>
    </source>
</reference>
<accession>A0A840QFR5</accession>
<name>A0A840QFR5_9PSEU</name>
<proteinExistence type="predicted"/>
<organism evidence="1 2">
    <name type="scientific">Saccharopolyspora phatthalungensis</name>
    <dbReference type="NCBI Taxonomy" id="664693"/>
    <lineage>
        <taxon>Bacteria</taxon>
        <taxon>Bacillati</taxon>
        <taxon>Actinomycetota</taxon>
        <taxon>Actinomycetes</taxon>
        <taxon>Pseudonocardiales</taxon>
        <taxon>Pseudonocardiaceae</taxon>
        <taxon>Saccharopolyspora</taxon>
    </lineage>
</organism>
<dbReference type="EMBL" id="JACHIW010000002">
    <property type="protein sequence ID" value="MBB5158780.1"/>
    <property type="molecule type" value="Genomic_DNA"/>
</dbReference>
<comment type="caution">
    <text evidence="1">The sequence shown here is derived from an EMBL/GenBank/DDBJ whole genome shotgun (WGS) entry which is preliminary data.</text>
</comment>